<dbReference type="FunFam" id="1.10.510.10:FF:000571">
    <property type="entry name" value="Maternal embryonic leucine zipper kinase"/>
    <property type="match status" value="1"/>
</dbReference>
<dbReference type="EMBL" id="JBJKFK010000418">
    <property type="protein sequence ID" value="KAL3317174.1"/>
    <property type="molecule type" value="Genomic_DNA"/>
</dbReference>
<comment type="similarity">
    <text evidence="10">Belongs to the protein kinase superfamily.</text>
</comment>
<evidence type="ECO:0000256" key="6">
    <source>
        <dbReference type="ARBA" id="ARBA00022840"/>
    </source>
</evidence>
<gene>
    <name evidence="12" type="ORF">Ciccas_004167</name>
</gene>
<dbReference type="InterPro" id="IPR017441">
    <property type="entry name" value="Protein_kinase_ATP_BS"/>
</dbReference>
<evidence type="ECO:0000313" key="13">
    <source>
        <dbReference type="Proteomes" id="UP001626550"/>
    </source>
</evidence>
<feature type="domain" description="Protein kinase" evidence="11">
    <location>
        <begin position="17"/>
        <end position="272"/>
    </location>
</feature>
<dbReference type="InterPro" id="IPR011009">
    <property type="entry name" value="Kinase-like_dom_sf"/>
</dbReference>
<dbReference type="GO" id="GO:0005524">
    <property type="term" value="F:ATP binding"/>
    <property type="evidence" value="ECO:0007669"/>
    <property type="project" value="UniProtKB-UniRule"/>
</dbReference>
<dbReference type="PANTHER" id="PTHR24353:SF153">
    <property type="entry name" value="CAMP-DEPENDENT PROTEIN KINASE CATALYTIC SUBUNIT 1"/>
    <property type="match status" value="1"/>
</dbReference>
<evidence type="ECO:0000313" key="12">
    <source>
        <dbReference type="EMBL" id="KAL3317174.1"/>
    </source>
</evidence>
<dbReference type="PROSITE" id="PS50011">
    <property type="entry name" value="PROTEIN_KINASE_DOM"/>
    <property type="match status" value="1"/>
</dbReference>
<comment type="caution">
    <text evidence="12">The sequence shown here is derived from an EMBL/GenBank/DDBJ whole genome shotgun (WGS) entry which is preliminary data.</text>
</comment>
<dbReference type="Pfam" id="PF00069">
    <property type="entry name" value="Pkinase"/>
    <property type="match status" value="1"/>
</dbReference>
<dbReference type="Gene3D" id="3.30.200.20">
    <property type="entry name" value="Phosphorylase Kinase, domain 1"/>
    <property type="match status" value="1"/>
</dbReference>
<reference evidence="12 13" key="1">
    <citation type="submission" date="2024-11" db="EMBL/GenBank/DDBJ databases">
        <title>Adaptive evolution of stress response genes in parasites aligns with host niche diversity.</title>
        <authorList>
            <person name="Hahn C."/>
            <person name="Resl P."/>
        </authorList>
    </citation>
    <scope>NUCLEOTIDE SEQUENCE [LARGE SCALE GENOMIC DNA]</scope>
    <source>
        <strain evidence="12">EGGRZ-B1_66</strain>
        <tissue evidence="12">Body</tissue>
    </source>
</reference>
<dbReference type="FunFam" id="3.30.200.20:FF:000042">
    <property type="entry name" value="Aurora kinase A"/>
    <property type="match status" value="1"/>
</dbReference>
<dbReference type="AlphaFoldDB" id="A0ABD2QCB5"/>
<dbReference type="InterPro" id="IPR008271">
    <property type="entry name" value="Ser/Thr_kinase_AS"/>
</dbReference>
<dbReference type="PROSITE" id="PS00108">
    <property type="entry name" value="PROTEIN_KINASE_ST"/>
    <property type="match status" value="1"/>
</dbReference>
<dbReference type="SMART" id="SM00220">
    <property type="entry name" value="S_TKc"/>
    <property type="match status" value="1"/>
</dbReference>
<feature type="binding site" evidence="9">
    <location>
        <position position="46"/>
    </location>
    <ligand>
        <name>ATP</name>
        <dbReference type="ChEBI" id="CHEBI:30616"/>
    </ligand>
</feature>
<dbReference type="SUPFAM" id="SSF56112">
    <property type="entry name" value="Protein kinase-like (PK-like)"/>
    <property type="match status" value="1"/>
</dbReference>
<evidence type="ECO:0000256" key="8">
    <source>
        <dbReference type="ARBA" id="ARBA00047454"/>
    </source>
</evidence>
<dbReference type="PROSITE" id="PS00107">
    <property type="entry name" value="PROTEIN_KINASE_ATP"/>
    <property type="match status" value="1"/>
</dbReference>
<evidence type="ECO:0000256" key="4">
    <source>
        <dbReference type="ARBA" id="ARBA00022741"/>
    </source>
</evidence>
<evidence type="ECO:0000256" key="9">
    <source>
        <dbReference type="PROSITE-ProRule" id="PRU10141"/>
    </source>
</evidence>
<comment type="catalytic activity">
    <reaction evidence="7">
        <text>L-threonyl-[protein] + ATP = O-phospho-L-threonyl-[protein] + ADP + H(+)</text>
        <dbReference type="Rhea" id="RHEA:46608"/>
        <dbReference type="Rhea" id="RHEA-COMP:11060"/>
        <dbReference type="Rhea" id="RHEA-COMP:11605"/>
        <dbReference type="ChEBI" id="CHEBI:15378"/>
        <dbReference type="ChEBI" id="CHEBI:30013"/>
        <dbReference type="ChEBI" id="CHEBI:30616"/>
        <dbReference type="ChEBI" id="CHEBI:61977"/>
        <dbReference type="ChEBI" id="CHEBI:456216"/>
        <dbReference type="EC" id="2.7.11.11"/>
    </reaction>
</comment>
<dbReference type="PANTHER" id="PTHR24353">
    <property type="entry name" value="CYCLIC NUCLEOTIDE-DEPENDENT PROTEIN KINASE"/>
    <property type="match status" value="1"/>
</dbReference>
<name>A0ABD2QCB5_9PLAT</name>
<keyword evidence="4 9" id="KW-0547">Nucleotide-binding</keyword>
<protein>
    <recommendedName>
        <fullName evidence="1">cAMP-dependent protein kinase</fullName>
        <ecNumber evidence="1">2.7.11.11</ecNumber>
    </recommendedName>
</protein>
<evidence type="ECO:0000256" key="1">
    <source>
        <dbReference type="ARBA" id="ARBA00012444"/>
    </source>
</evidence>
<organism evidence="12 13">
    <name type="scientific">Cichlidogyrus casuarinus</name>
    <dbReference type="NCBI Taxonomy" id="1844966"/>
    <lineage>
        <taxon>Eukaryota</taxon>
        <taxon>Metazoa</taxon>
        <taxon>Spiralia</taxon>
        <taxon>Lophotrochozoa</taxon>
        <taxon>Platyhelminthes</taxon>
        <taxon>Monogenea</taxon>
        <taxon>Monopisthocotylea</taxon>
        <taxon>Dactylogyridea</taxon>
        <taxon>Ancyrocephalidae</taxon>
        <taxon>Cichlidogyrus</taxon>
    </lineage>
</organism>
<sequence>MECYIAPVVCPAKFIDFQIGKVLGQGAFGEVRLIKHKETMKFMALKILKRKQIIEEDVVQHAKNEKRILGAIDNPFLVRLYFVFKNKRHLYIVLEFAQGGDLYNQSIIRNSCFSEHETRFLSGQVLLGLEYMHSCNIVYRDLKPENILLSISGNVKLTDMGFAKRVDLRTYTFCGTPPYIAPEIIAFNGYGKAADWWSFGVFVYVLASGSLPFYHEKDEKLYELIMQGKFEQNPRFSEPLKELIKNLLQGDLSKRWGNLYKGVEDIKKAEFYESINWMGLYNGLIESPIQIPSEKCVEMLTNFKEVELLKEPITEEEQEWGAKFPYLTRQYKYSELSRRANRAFTDVACDPLGEALT</sequence>
<evidence type="ECO:0000256" key="3">
    <source>
        <dbReference type="ARBA" id="ARBA00022679"/>
    </source>
</evidence>
<keyword evidence="5" id="KW-0418">Kinase</keyword>
<dbReference type="EC" id="2.7.11.11" evidence="1"/>
<keyword evidence="6 9" id="KW-0067">ATP-binding</keyword>
<evidence type="ECO:0000259" key="11">
    <source>
        <dbReference type="PROSITE" id="PS50011"/>
    </source>
</evidence>
<keyword evidence="13" id="KW-1185">Reference proteome</keyword>
<dbReference type="Proteomes" id="UP001626550">
    <property type="component" value="Unassembled WGS sequence"/>
</dbReference>
<dbReference type="GO" id="GO:0004691">
    <property type="term" value="F:cAMP-dependent protein kinase activity"/>
    <property type="evidence" value="ECO:0007669"/>
    <property type="project" value="UniProtKB-EC"/>
</dbReference>
<evidence type="ECO:0000256" key="5">
    <source>
        <dbReference type="ARBA" id="ARBA00022777"/>
    </source>
</evidence>
<dbReference type="InterPro" id="IPR000719">
    <property type="entry name" value="Prot_kinase_dom"/>
</dbReference>
<keyword evidence="2 10" id="KW-0723">Serine/threonine-protein kinase</keyword>
<accession>A0ABD2QCB5</accession>
<evidence type="ECO:0000256" key="2">
    <source>
        <dbReference type="ARBA" id="ARBA00022527"/>
    </source>
</evidence>
<proteinExistence type="inferred from homology"/>
<evidence type="ECO:0000256" key="10">
    <source>
        <dbReference type="RuleBase" id="RU000304"/>
    </source>
</evidence>
<dbReference type="Gene3D" id="1.10.510.10">
    <property type="entry name" value="Transferase(Phosphotransferase) domain 1"/>
    <property type="match status" value="1"/>
</dbReference>
<keyword evidence="3" id="KW-0808">Transferase</keyword>
<comment type="catalytic activity">
    <reaction evidence="8">
        <text>L-seryl-[protein] + ATP = O-phospho-L-seryl-[protein] + ADP + H(+)</text>
        <dbReference type="Rhea" id="RHEA:17989"/>
        <dbReference type="Rhea" id="RHEA-COMP:9863"/>
        <dbReference type="Rhea" id="RHEA-COMP:11604"/>
        <dbReference type="ChEBI" id="CHEBI:15378"/>
        <dbReference type="ChEBI" id="CHEBI:29999"/>
        <dbReference type="ChEBI" id="CHEBI:30616"/>
        <dbReference type="ChEBI" id="CHEBI:83421"/>
        <dbReference type="ChEBI" id="CHEBI:456216"/>
        <dbReference type="EC" id="2.7.11.11"/>
    </reaction>
</comment>
<evidence type="ECO:0000256" key="7">
    <source>
        <dbReference type="ARBA" id="ARBA00047292"/>
    </source>
</evidence>